<feature type="compositionally biased region" description="Basic and acidic residues" evidence="1">
    <location>
        <begin position="681"/>
        <end position="694"/>
    </location>
</feature>
<evidence type="ECO:0000313" key="2">
    <source>
        <dbReference type="EMBL" id="JAT55562.1"/>
    </source>
</evidence>
<feature type="region of interest" description="Disordered" evidence="1">
    <location>
        <begin position="678"/>
        <end position="699"/>
    </location>
</feature>
<feature type="non-terminal residue" evidence="2">
    <location>
        <position position="1"/>
    </location>
</feature>
<evidence type="ECO:0000256" key="1">
    <source>
        <dbReference type="SAM" id="MobiDB-lite"/>
    </source>
</evidence>
<dbReference type="InterPro" id="IPR024867">
    <property type="entry name" value="NFRKB"/>
</dbReference>
<dbReference type="AlphaFoldDB" id="A0A1D1YLP6"/>
<accession>A0A1D1YLP6</accession>
<dbReference type="PANTHER" id="PTHR13052:SF0">
    <property type="entry name" value="DNA-BINDING PROTEIN-LIKE"/>
    <property type="match status" value="1"/>
</dbReference>
<feature type="compositionally biased region" description="Basic residues" evidence="1">
    <location>
        <begin position="317"/>
        <end position="332"/>
    </location>
</feature>
<feature type="region of interest" description="Disordered" evidence="1">
    <location>
        <begin position="29"/>
        <end position="59"/>
    </location>
</feature>
<dbReference type="EMBL" id="GDJX01012374">
    <property type="protein sequence ID" value="JAT55562.1"/>
    <property type="molecule type" value="Transcribed_RNA"/>
</dbReference>
<dbReference type="PANTHER" id="PTHR13052">
    <property type="entry name" value="NFRKB-RELATED"/>
    <property type="match status" value="1"/>
</dbReference>
<name>A0A1D1YLP6_9ARAE</name>
<sequence>DAWENYAGYGIEERLRHLNILRSQRPSGYVKNGDWGSETDSENDEAASGSWKRRSKMGGQIARSMKTSVDALSCTVGMALNHTKYGKEYPRGILKVAGINASSKSKYTETEGRPLLLRHELKTKHKPSASPSALPRQDPATGFVLGYARTNRSQMADVDDGMEEQLYGITAQRESKAAIVGLMKQGKKADLLKRVVRHGYADEDQEALHHFPRSKDSNHLSMEAFYGQCSFDYLNKGAHAELDSPENDYLQPSMSKGDRVRQLARKKPYYHRQVQDVGLTMDRDWHIQSKKWKSEPGLKINAYNTSPTQMVESVSHYNHKAKTSLPKARGKASRNGGADVEYRGSGLFPYSEETESESSQQGVKDGDSDPLNKKLRRQICAPGICQSETIKTVNDSMKVKTYMRKGKKGHRQCNVQENVPRTDTFSSKGKDKSKSSGTSLQGNASESFSAAVKVSGDQKHNYERMKKGNRDKLELVLGNVHSAERKRKTSVDLDYAKPQAKYGQENANGILKQEEDFNETPSLMDGQLYENKSGSIGQIIEIPGSEFDHHEKSNRVIIGCNSVTNRRKGKAEERHLGWLEETNCTHSSPKKWVDDSTVLKKKQKKKEDSGPGSLSLVTPDSAMLEKEPMNMEPEALPPRNPFTLITPTVHTGFTFSIVHLLSAIRKAMVTINPEDATEMVNRSEKNDGRQRPKGENNGVCTSLSIENLEGGSFDGQKNLHSLSVLDIVNRVRTNPGDPCILETQEPLQD</sequence>
<organism evidence="2">
    <name type="scientific">Anthurium amnicola</name>
    <dbReference type="NCBI Taxonomy" id="1678845"/>
    <lineage>
        <taxon>Eukaryota</taxon>
        <taxon>Viridiplantae</taxon>
        <taxon>Streptophyta</taxon>
        <taxon>Embryophyta</taxon>
        <taxon>Tracheophyta</taxon>
        <taxon>Spermatophyta</taxon>
        <taxon>Magnoliopsida</taxon>
        <taxon>Liliopsida</taxon>
        <taxon>Araceae</taxon>
        <taxon>Pothoideae</taxon>
        <taxon>Potheae</taxon>
        <taxon>Anthurium</taxon>
    </lineage>
</organism>
<gene>
    <name evidence="2" type="primary">RCOM_1767360</name>
    <name evidence="2" type="ORF">g.64267</name>
</gene>
<protein>
    <submittedName>
        <fullName evidence="2">Translation factor GUF1, chloroplastic</fullName>
    </submittedName>
</protein>
<proteinExistence type="predicted"/>
<feature type="region of interest" description="Disordered" evidence="1">
    <location>
        <begin position="404"/>
        <end position="460"/>
    </location>
</feature>
<feature type="region of interest" description="Disordered" evidence="1">
    <location>
        <begin position="585"/>
        <end position="621"/>
    </location>
</feature>
<feature type="region of interest" description="Disordered" evidence="1">
    <location>
        <begin position="313"/>
        <end position="371"/>
    </location>
</feature>
<reference evidence="2" key="1">
    <citation type="submission" date="2015-07" db="EMBL/GenBank/DDBJ databases">
        <title>Transcriptome Assembly of Anthurium amnicola.</title>
        <authorList>
            <person name="Suzuki J."/>
        </authorList>
    </citation>
    <scope>NUCLEOTIDE SEQUENCE</scope>
</reference>
<dbReference type="GO" id="GO:0031011">
    <property type="term" value="C:Ino80 complex"/>
    <property type="evidence" value="ECO:0007669"/>
    <property type="project" value="InterPro"/>
</dbReference>
<feature type="non-terminal residue" evidence="2">
    <location>
        <position position="749"/>
    </location>
</feature>